<organism evidence="1 2">
    <name type="scientific">Caenorhabditis angaria</name>
    <dbReference type="NCBI Taxonomy" id="860376"/>
    <lineage>
        <taxon>Eukaryota</taxon>
        <taxon>Metazoa</taxon>
        <taxon>Ecdysozoa</taxon>
        <taxon>Nematoda</taxon>
        <taxon>Chromadorea</taxon>
        <taxon>Rhabditida</taxon>
        <taxon>Rhabditina</taxon>
        <taxon>Rhabditomorpha</taxon>
        <taxon>Rhabditoidea</taxon>
        <taxon>Rhabditidae</taxon>
        <taxon>Peloderinae</taxon>
        <taxon>Caenorhabditis</taxon>
    </lineage>
</organism>
<sequence length="89" mass="10136">MIFDGEAPETDDEEEIDEKAEVEKNLSKKPIVIDKTLQKHWNIIGNDLINFSSRRCANSNKQIQKISEQAANCFTNIINVKMAGTKTRK</sequence>
<dbReference type="EMBL" id="CANHGI010000001">
    <property type="protein sequence ID" value="CAI5437742.1"/>
    <property type="molecule type" value="Genomic_DNA"/>
</dbReference>
<proteinExistence type="predicted"/>
<evidence type="ECO:0000313" key="1">
    <source>
        <dbReference type="EMBL" id="CAI5437742.1"/>
    </source>
</evidence>
<comment type="caution">
    <text evidence="1">The sequence shown here is derived from an EMBL/GenBank/DDBJ whole genome shotgun (WGS) entry which is preliminary data.</text>
</comment>
<dbReference type="AlphaFoldDB" id="A0A9P1I3X3"/>
<name>A0A9P1I3X3_9PELO</name>
<dbReference type="OrthoDB" id="5827249at2759"/>
<evidence type="ECO:0000313" key="2">
    <source>
        <dbReference type="Proteomes" id="UP001152747"/>
    </source>
</evidence>
<reference evidence="1" key="1">
    <citation type="submission" date="2022-11" db="EMBL/GenBank/DDBJ databases">
        <authorList>
            <person name="Kikuchi T."/>
        </authorList>
    </citation>
    <scope>NUCLEOTIDE SEQUENCE</scope>
    <source>
        <strain evidence="1">PS1010</strain>
    </source>
</reference>
<keyword evidence="2" id="KW-1185">Reference proteome</keyword>
<dbReference type="Proteomes" id="UP001152747">
    <property type="component" value="Unassembled WGS sequence"/>
</dbReference>
<protein>
    <submittedName>
        <fullName evidence="1">Uncharacterized protein</fullName>
    </submittedName>
</protein>
<accession>A0A9P1I3X3</accession>
<gene>
    <name evidence="1" type="ORF">CAMP_LOCUS379</name>
</gene>